<dbReference type="Pfam" id="PF01641">
    <property type="entry name" value="SelR"/>
    <property type="match status" value="1"/>
</dbReference>
<evidence type="ECO:0000313" key="8">
    <source>
        <dbReference type="EMBL" id="JAC85116.1"/>
    </source>
</evidence>
<keyword evidence="3 6" id="KW-0862">Zinc</keyword>
<keyword evidence="4 6" id="KW-0560">Oxidoreductase</keyword>
<evidence type="ECO:0000259" key="7">
    <source>
        <dbReference type="PROSITE" id="PS51790"/>
    </source>
</evidence>
<sequence length="174" mass="19219">MSKVKKVTPSQIRAGKADFPLIGMPLGGQPVISPTKKKSPIFDFPKKFTDDDLRERLTSQQYNVTQKSGTEKAGTGEFYKHKGKGSYLCVVCHEDLFASATKYDSGSGWPSFYDVQSKDSIKLMADTSMMVPRTEVICSQCGAHLGHVFNDGPKETGKRYCINSSSLCFRGEDK</sequence>
<name>A0A069DN89_9CNID</name>
<evidence type="ECO:0000256" key="4">
    <source>
        <dbReference type="ARBA" id="ARBA00023002"/>
    </source>
</evidence>
<evidence type="ECO:0000256" key="6">
    <source>
        <dbReference type="RuleBase" id="RU365044"/>
    </source>
</evidence>
<dbReference type="SUPFAM" id="SSF51316">
    <property type="entry name" value="Mss4-like"/>
    <property type="match status" value="1"/>
</dbReference>
<dbReference type="GO" id="GO:0033743">
    <property type="term" value="F:peptide-methionine (R)-S-oxide reductase activity"/>
    <property type="evidence" value="ECO:0007669"/>
    <property type="project" value="UniProtKB-EC"/>
</dbReference>
<dbReference type="EMBL" id="GBGP01000067">
    <property type="protein sequence ID" value="JAC85116.1"/>
    <property type="molecule type" value="mRNA"/>
</dbReference>
<comment type="similarity">
    <text evidence="1 6">Belongs to the MsrB Met sulfoxide reductase family.</text>
</comment>
<evidence type="ECO:0000256" key="5">
    <source>
        <dbReference type="ARBA" id="ARBA00048488"/>
    </source>
</evidence>
<reference evidence="8" key="1">
    <citation type="journal article" date="2014" name="PLoS Genet.">
        <title>Differential Responses to Wnt and PCP Disruption Predict Expression and Developmental Function of Conserved and Novel Genes in a Cnidarian.</title>
        <authorList>
            <person name="Lapebie P."/>
            <person name="Ruggiero A."/>
            <person name="Barreau C."/>
            <person name="Chevalier S."/>
            <person name="Chang P."/>
            <person name="Dru P."/>
            <person name="Houliston E."/>
            <person name="Momose T."/>
        </authorList>
    </citation>
    <scope>NUCLEOTIDE SEQUENCE</scope>
</reference>
<dbReference type="InterPro" id="IPR011057">
    <property type="entry name" value="Mss4-like_sf"/>
</dbReference>
<comment type="cofactor">
    <cofactor evidence="6">
        <name>Zn(2+)</name>
        <dbReference type="ChEBI" id="CHEBI:29105"/>
    </cofactor>
    <text evidence="6">Binds 1 zinc ion per subunit.</text>
</comment>
<accession>A0A069DN89</accession>
<protein>
    <recommendedName>
        <fullName evidence="6">Peptide-methionine (R)-S-oxide reductase</fullName>
        <ecNumber evidence="6">1.8.4.12</ecNumber>
    </recommendedName>
</protein>
<dbReference type="NCBIfam" id="TIGR00357">
    <property type="entry name" value="peptide-methionine (R)-S-oxide reductase MsrB"/>
    <property type="match status" value="1"/>
</dbReference>
<organism evidence="8">
    <name type="scientific">Clytia hemisphaerica</name>
    <dbReference type="NCBI Taxonomy" id="252671"/>
    <lineage>
        <taxon>Eukaryota</taxon>
        <taxon>Metazoa</taxon>
        <taxon>Cnidaria</taxon>
        <taxon>Hydrozoa</taxon>
        <taxon>Hydroidolina</taxon>
        <taxon>Leptothecata</taxon>
        <taxon>Obeliida</taxon>
        <taxon>Clytiidae</taxon>
        <taxon>Clytia</taxon>
    </lineage>
</organism>
<dbReference type="GO" id="GO:0030091">
    <property type="term" value="P:protein repair"/>
    <property type="evidence" value="ECO:0007669"/>
    <property type="project" value="InterPro"/>
</dbReference>
<proteinExistence type="evidence at transcript level"/>
<evidence type="ECO:0000256" key="1">
    <source>
        <dbReference type="ARBA" id="ARBA00007174"/>
    </source>
</evidence>
<dbReference type="PANTHER" id="PTHR10173:SF52">
    <property type="entry name" value="METHIONINE-R-SULFOXIDE REDUCTASE B1"/>
    <property type="match status" value="1"/>
</dbReference>
<dbReference type="Gene3D" id="2.170.150.20">
    <property type="entry name" value="Peptide methionine sulfoxide reductase"/>
    <property type="match status" value="1"/>
</dbReference>
<dbReference type="FunFam" id="2.170.150.20:FF:000001">
    <property type="entry name" value="Peptide methionine sulfoxide reductase MsrB"/>
    <property type="match status" value="1"/>
</dbReference>
<dbReference type="GO" id="GO:0006979">
    <property type="term" value="P:response to oxidative stress"/>
    <property type="evidence" value="ECO:0007669"/>
    <property type="project" value="InterPro"/>
</dbReference>
<dbReference type="InterPro" id="IPR002579">
    <property type="entry name" value="Met_Sox_Rdtase_MsrB_dom"/>
</dbReference>
<dbReference type="GO" id="GO:0046872">
    <property type="term" value="F:metal ion binding"/>
    <property type="evidence" value="ECO:0007669"/>
    <property type="project" value="UniProtKB-KW"/>
</dbReference>
<evidence type="ECO:0000256" key="3">
    <source>
        <dbReference type="ARBA" id="ARBA00022833"/>
    </source>
</evidence>
<dbReference type="PANTHER" id="PTHR10173">
    <property type="entry name" value="METHIONINE SULFOXIDE REDUCTASE"/>
    <property type="match status" value="1"/>
</dbReference>
<dbReference type="GO" id="GO:0005737">
    <property type="term" value="C:cytoplasm"/>
    <property type="evidence" value="ECO:0007669"/>
    <property type="project" value="TreeGrafter"/>
</dbReference>
<dbReference type="InterPro" id="IPR028427">
    <property type="entry name" value="Met_Sox_Rdtase_MsrB"/>
</dbReference>
<dbReference type="AlphaFoldDB" id="A0A069DN89"/>
<evidence type="ECO:0000256" key="2">
    <source>
        <dbReference type="ARBA" id="ARBA00022723"/>
    </source>
</evidence>
<comment type="function">
    <text evidence="6">Methionine-sulfoxide reductase that specifically reduces methionine (R)-sulfoxide back to methionine. While in many cases methionine oxidation is the result of random oxidation following oxidative stress, methionine oxidation is also a post-translational modification that takes place on specific residues.</text>
</comment>
<keyword evidence="2 6" id="KW-0479">Metal-binding</keyword>
<feature type="domain" description="MsrB" evidence="7">
    <location>
        <begin position="50"/>
        <end position="172"/>
    </location>
</feature>
<dbReference type="EC" id="1.8.4.12" evidence="6"/>
<dbReference type="PROSITE" id="PS51790">
    <property type="entry name" value="MSRB"/>
    <property type="match status" value="1"/>
</dbReference>
<comment type="catalytic activity">
    <reaction evidence="5 6">
        <text>L-methionyl-[protein] + [thioredoxin]-disulfide + H2O = L-methionyl-(R)-S-oxide-[protein] + [thioredoxin]-dithiol</text>
        <dbReference type="Rhea" id="RHEA:24164"/>
        <dbReference type="Rhea" id="RHEA-COMP:10698"/>
        <dbReference type="Rhea" id="RHEA-COMP:10700"/>
        <dbReference type="Rhea" id="RHEA-COMP:12313"/>
        <dbReference type="Rhea" id="RHEA-COMP:12314"/>
        <dbReference type="ChEBI" id="CHEBI:15377"/>
        <dbReference type="ChEBI" id="CHEBI:16044"/>
        <dbReference type="ChEBI" id="CHEBI:29950"/>
        <dbReference type="ChEBI" id="CHEBI:45764"/>
        <dbReference type="ChEBI" id="CHEBI:50058"/>
        <dbReference type="EC" id="1.8.4.12"/>
    </reaction>
</comment>